<keyword evidence="8" id="KW-1185">Reference proteome</keyword>
<dbReference type="SUPFAM" id="SSF51905">
    <property type="entry name" value="FAD/NAD(P)-binding domain"/>
    <property type="match status" value="2"/>
</dbReference>
<keyword evidence="3" id="KW-0285">Flavoprotein</keyword>
<dbReference type="InterPro" id="IPR023753">
    <property type="entry name" value="FAD/NAD-binding_dom"/>
</dbReference>
<dbReference type="PANTHER" id="PTHR42913:SF4">
    <property type="entry name" value="ALTERNATIVE NAD(P)H-UBIQUINONE OXIDOREDUCTASE C1, CHLOROPLASTIC_MITOCHONDRIAL"/>
    <property type="match status" value="1"/>
</dbReference>
<comment type="similarity">
    <text evidence="2">Belongs to the NADH dehydrogenase family.</text>
</comment>
<evidence type="ECO:0000256" key="2">
    <source>
        <dbReference type="ARBA" id="ARBA00005272"/>
    </source>
</evidence>
<comment type="cofactor">
    <cofactor evidence="1">
        <name>FAD</name>
        <dbReference type="ChEBI" id="CHEBI:57692"/>
    </cofactor>
</comment>
<evidence type="ECO:0000259" key="6">
    <source>
        <dbReference type="Pfam" id="PF07992"/>
    </source>
</evidence>
<name>A0AAW9QJQ9_9CHRO</name>
<dbReference type="PANTHER" id="PTHR42913">
    <property type="entry name" value="APOPTOSIS-INDUCING FACTOR 1"/>
    <property type="match status" value="1"/>
</dbReference>
<dbReference type="AlphaFoldDB" id="A0AAW9QJQ9"/>
<dbReference type="RefSeq" id="WP_332865514.1">
    <property type="nucleotide sequence ID" value="NZ_JBAFSM010000022.1"/>
</dbReference>
<dbReference type="PRINTS" id="PR00368">
    <property type="entry name" value="FADPNR"/>
</dbReference>
<gene>
    <name evidence="7" type="ORF">V0288_12960</name>
</gene>
<dbReference type="Pfam" id="PF07992">
    <property type="entry name" value="Pyr_redox_2"/>
    <property type="match status" value="1"/>
</dbReference>
<evidence type="ECO:0000256" key="1">
    <source>
        <dbReference type="ARBA" id="ARBA00001974"/>
    </source>
</evidence>
<dbReference type="Gene3D" id="3.50.50.100">
    <property type="match status" value="1"/>
</dbReference>
<organism evidence="7 8">
    <name type="scientific">Pannus brasiliensis CCIBt3594</name>
    <dbReference type="NCBI Taxonomy" id="1427578"/>
    <lineage>
        <taxon>Bacteria</taxon>
        <taxon>Bacillati</taxon>
        <taxon>Cyanobacteriota</taxon>
        <taxon>Cyanophyceae</taxon>
        <taxon>Oscillatoriophycideae</taxon>
        <taxon>Chroococcales</taxon>
        <taxon>Microcystaceae</taxon>
        <taxon>Pannus</taxon>
    </lineage>
</organism>
<accession>A0AAW9QJQ9</accession>
<evidence type="ECO:0000256" key="5">
    <source>
        <dbReference type="ARBA" id="ARBA00023002"/>
    </source>
</evidence>
<feature type="domain" description="FAD/NAD(P)-binding" evidence="6">
    <location>
        <begin position="7"/>
        <end position="312"/>
    </location>
</feature>
<dbReference type="PRINTS" id="PR00411">
    <property type="entry name" value="PNDRDTASEI"/>
</dbReference>
<keyword evidence="5 7" id="KW-0560">Oxidoreductase</keyword>
<evidence type="ECO:0000256" key="4">
    <source>
        <dbReference type="ARBA" id="ARBA00022827"/>
    </source>
</evidence>
<dbReference type="GO" id="GO:0019646">
    <property type="term" value="P:aerobic electron transport chain"/>
    <property type="evidence" value="ECO:0007669"/>
    <property type="project" value="TreeGrafter"/>
</dbReference>
<protein>
    <submittedName>
        <fullName evidence="7">NAD(P)/FAD-dependent oxidoreductase</fullName>
        <ecNumber evidence="7">1.6.5.-</ecNumber>
    </submittedName>
</protein>
<keyword evidence="4" id="KW-0274">FAD</keyword>
<dbReference type="EMBL" id="JBAFSM010000022">
    <property type="protein sequence ID" value="MEG3438030.1"/>
    <property type="molecule type" value="Genomic_DNA"/>
</dbReference>
<evidence type="ECO:0000313" key="8">
    <source>
        <dbReference type="Proteomes" id="UP001328733"/>
    </source>
</evidence>
<dbReference type="GO" id="GO:0003955">
    <property type="term" value="F:NAD(P)H dehydrogenase (quinone) activity"/>
    <property type="evidence" value="ECO:0007669"/>
    <property type="project" value="TreeGrafter"/>
</dbReference>
<comment type="caution">
    <text evidence="7">The sequence shown here is derived from an EMBL/GenBank/DDBJ whole genome shotgun (WGS) entry which is preliminary data.</text>
</comment>
<dbReference type="InterPro" id="IPR051169">
    <property type="entry name" value="NADH-Q_oxidoreductase"/>
</dbReference>
<reference evidence="7 8" key="1">
    <citation type="submission" date="2024-01" db="EMBL/GenBank/DDBJ databases">
        <title>Genomic insights into the taxonomy and metabolism of the cyanobacterium Pannus brasiliensis CCIBt3594.</title>
        <authorList>
            <person name="Machado M."/>
            <person name="Botero N.B."/>
            <person name="Andreote A.P.D."/>
            <person name="Feitosa A.M.T."/>
            <person name="Popin R."/>
            <person name="Sivonen K."/>
            <person name="Fiore M.F."/>
        </authorList>
    </citation>
    <scope>NUCLEOTIDE SEQUENCE [LARGE SCALE GENOMIC DNA]</scope>
    <source>
        <strain evidence="7 8">CCIBt3594</strain>
    </source>
</reference>
<dbReference type="Proteomes" id="UP001328733">
    <property type="component" value="Unassembled WGS sequence"/>
</dbReference>
<dbReference type="EC" id="1.6.5.-" evidence="7"/>
<dbReference type="InterPro" id="IPR036188">
    <property type="entry name" value="FAD/NAD-bd_sf"/>
</dbReference>
<evidence type="ECO:0000256" key="3">
    <source>
        <dbReference type="ARBA" id="ARBA00022630"/>
    </source>
</evidence>
<sequence>MSEAREQICIVGGGFGGLYTALRLNQFSWEDRPRPKITLIDRHDRFLFSPLLYELVTDELRSWEIAPSFSELLDDTPIHFHRGTVTGIDLEARKIKLDNSPELCFERLAIAVGGKASLDFVPGAREHALPFRTLEDAYRLKDRLRELERSSRDRIRIAIIGGGYSGVEIACKLADRLGERGKIRIIEKTDEILLASPKFNRETARKALEKRRVWVDLETSVEEIRADRLSMNYKGQVDEIPVDLVLWAVGPIVSDTIADLPLAKGTGQRIRVNEYLQAIDRPDIYVLGDAADSRDKEDKPYPATAQVALQQADYCAWNLHASLTGKPLLPFRYQPLGEMLALGVNEATISGSGIQLDGGAAYLTRRLVYLYRLPTVKHQVTVGVNWLTEPIFAAIGQ</sequence>
<proteinExistence type="inferred from homology"/>
<evidence type="ECO:0000313" key="7">
    <source>
        <dbReference type="EMBL" id="MEG3438030.1"/>
    </source>
</evidence>